<name>A0AAU9D381_9BACT</name>
<gene>
    <name evidence="1" type="ORF">FUAX_54760</name>
</gene>
<proteinExistence type="predicted"/>
<dbReference type="SUPFAM" id="SSF89372">
    <property type="entry name" value="Fucose-specific lectin"/>
    <property type="match status" value="1"/>
</dbReference>
<dbReference type="EMBL" id="AP025324">
    <property type="protein sequence ID" value="BDD13044.1"/>
    <property type="molecule type" value="Genomic_DNA"/>
</dbReference>
<dbReference type="InterPro" id="IPR008928">
    <property type="entry name" value="6-hairpin_glycosidase_sf"/>
</dbReference>
<dbReference type="SUPFAM" id="SSF48208">
    <property type="entry name" value="Six-hairpin glycosidases"/>
    <property type="match status" value="1"/>
</dbReference>
<dbReference type="KEGG" id="fax:FUAX_54760"/>
<dbReference type="PANTHER" id="PTHR47791:SF3">
    <property type="entry name" value="MEIOTICALLY UP-REGULATED GENE 191 PROTEIN"/>
    <property type="match status" value="1"/>
</dbReference>
<dbReference type="GO" id="GO:0005975">
    <property type="term" value="P:carbohydrate metabolic process"/>
    <property type="evidence" value="ECO:0007669"/>
    <property type="project" value="InterPro"/>
</dbReference>
<reference evidence="1 2" key="1">
    <citation type="submission" date="2021-12" db="EMBL/GenBank/DDBJ databases">
        <title>Genome sequencing of bacteria with rrn-lacking chromosome and rrn-plasmid.</title>
        <authorList>
            <person name="Anda M."/>
            <person name="Iwasaki W."/>
        </authorList>
    </citation>
    <scope>NUCLEOTIDE SEQUENCE [LARGE SCALE GENOMIC DNA]</scope>
    <source>
        <strain evidence="1 2">DSM 100852</strain>
        <plasmid evidence="1 2">pFA10</plasmid>
    </source>
</reference>
<dbReference type="Gene3D" id="2.115.10.20">
    <property type="entry name" value="Glycosyl hydrolase domain, family 43"/>
    <property type="match status" value="1"/>
</dbReference>
<dbReference type="InterPro" id="IPR023296">
    <property type="entry name" value="Glyco_hydro_beta-prop_sf"/>
</dbReference>
<dbReference type="AlphaFoldDB" id="A0AAU9D381"/>
<evidence type="ECO:0000313" key="2">
    <source>
        <dbReference type="Proteomes" id="UP001348817"/>
    </source>
</evidence>
<dbReference type="InterPro" id="IPR005198">
    <property type="entry name" value="Glyco_hydro_76"/>
</dbReference>
<dbReference type="InterPro" id="IPR053169">
    <property type="entry name" value="MUG_Protein"/>
</dbReference>
<keyword evidence="1" id="KW-0614">Plasmid</keyword>
<protein>
    <submittedName>
        <fullName evidence="1">Uncharacterized protein</fullName>
    </submittedName>
</protein>
<geneLocation type="plasmid" evidence="1 2">
    <name>pFA10</name>
</geneLocation>
<sequence length="649" mass="73454">MIKPINNMENTIIGTQNLALFLEQAKTSIDLIFEMPAPEAWQHCEVIDAMIDYMLLSGDYSRADYAINHVRPTFGISGSDDLLWAAIAGIKAFYISGDVGYVNYADQQFKAMIDTYWDCRHGGGVLWQEGKPYKASISNELFLYLLTLMCQAKDDNKDYKEWIEYSWEWIKKKLIKGKAQPEGTIQDGVYYNKNAEGATWTYNQGVILGALANLYLMEKDESLRNEYLTEAKKIANTMKIQEGGESVSKMVNEHGILHEIKYPKMDDQNRRSFKGIFMRHLAYLASVLPEEDPDRKGYIEIITKSAIKVRDKAKESGGKINAYWYDTDRVPVYDTASQSSGTDLMNAMVQCRLVSGKSDWSYQRVLPNVGTGTSPAICEFNGKLYAVWKGTGDNRLWFASMDDPNGSWTPQHTISNAETTESPALAVFNGRLYCVFKGVGRDAEISYVCNDGDDNWSGKRTVSDGGSGVTPSLAVFENRLYCAWKGAKDSRLWYATMDTDESWTGQYYMGNDPVTQDSPELTVLGGRLYCFWKENERLCYRYKTEGRDWVGSWKVDNVKLRSVPTFSEFGGQGRGVYRNTEGKIGMITVTDCGGNEEFHDGNLFFMGTSRRPAIGIFQNQTYVFWSGASHRDADNICYIHTSLEKRISF</sequence>
<dbReference type="Proteomes" id="UP001348817">
    <property type="component" value="Plasmid pFA10"/>
</dbReference>
<dbReference type="PANTHER" id="PTHR47791">
    <property type="entry name" value="MEIOTICALLY UP-REGULATED GENE 191 PROTEIN"/>
    <property type="match status" value="1"/>
</dbReference>
<accession>A0AAU9D381</accession>
<evidence type="ECO:0000313" key="1">
    <source>
        <dbReference type="EMBL" id="BDD13044.1"/>
    </source>
</evidence>
<dbReference type="Pfam" id="PF03663">
    <property type="entry name" value="Glyco_hydro_76"/>
    <property type="match status" value="1"/>
</dbReference>
<keyword evidence="2" id="KW-1185">Reference proteome</keyword>
<organism evidence="1 2">
    <name type="scientific">Fulvitalea axinellae</name>
    <dbReference type="NCBI Taxonomy" id="1182444"/>
    <lineage>
        <taxon>Bacteria</taxon>
        <taxon>Pseudomonadati</taxon>
        <taxon>Bacteroidota</taxon>
        <taxon>Cytophagia</taxon>
        <taxon>Cytophagales</taxon>
        <taxon>Persicobacteraceae</taxon>
        <taxon>Fulvitalea</taxon>
    </lineage>
</organism>
<dbReference type="Gene3D" id="1.50.10.20">
    <property type="match status" value="1"/>
</dbReference>